<dbReference type="OrthoDB" id="9807934at2"/>
<evidence type="ECO:0000313" key="5">
    <source>
        <dbReference type="EMBL" id="CUU43931.1"/>
    </source>
</evidence>
<dbReference type="RefSeq" id="WP_055036041.1">
    <property type="nucleotide sequence ID" value="NZ_AP014854.2"/>
</dbReference>
<reference evidence="4" key="1">
    <citation type="journal article" date="2015" name="Genome Announc.">
        <title>Complete Genome Sequence of the Bacteriochlorophyll b-Producing Photosynthetic Bacterium Blastochloris viridis.</title>
        <authorList>
            <person name="Tsukatani Y."/>
            <person name="Hirose Y."/>
            <person name="Harada J."/>
            <person name="Misawa N."/>
            <person name="Mori K."/>
            <person name="Inoue K."/>
            <person name="Tamiaki H."/>
        </authorList>
    </citation>
    <scope>NUCLEOTIDE SEQUENCE [LARGE SCALE GENOMIC DNA]</scope>
    <source>
        <strain evidence="4">DSM 133</strain>
    </source>
</reference>
<name>A0A0H5B946_BLAVI</name>
<dbReference type="GO" id="GO:0140662">
    <property type="term" value="F:ATP-dependent protein folding chaperone"/>
    <property type="evidence" value="ECO:0007669"/>
    <property type="project" value="InterPro"/>
</dbReference>
<dbReference type="InterPro" id="IPR013126">
    <property type="entry name" value="Hsp_70_fam"/>
</dbReference>
<dbReference type="Gene3D" id="3.30.420.40">
    <property type="match status" value="3"/>
</dbReference>
<gene>
    <name evidence="5" type="primary">dnaK_2</name>
    <name evidence="4" type="ORF">BV133_1142</name>
    <name evidence="5" type="ORF">BVIRIDIS_29590</name>
</gene>
<dbReference type="Gene3D" id="3.90.640.10">
    <property type="entry name" value="Actin, Chain A, domain 4"/>
    <property type="match status" value="1"/>
</dbReference>
<dbReference type="PANTHER" id="PTHR19375">
    <property type="entry name" value="HEAT SHOCK PROTEIN 70KDA"/>
    <property type="match status" value="1"/>
</dbReference>
<protein>
    <submittedName>
        <fullName evidence="5">Heat shock protein 70</fullName>
    </submittedName>
    <submittedName>
        <fullName evidence="4">Putative heat shock protein YegD</fullName>
    </submittedName>
</protein>
<sequence>MTPTPRRLPPGRHCGIDFGTSNSTLGIADGAARLVALEGAATDLPTAVFYGTEHDTRFLIGRAAVAAYVEGHGGRLMRSLKSVLGTALIEETTQVHRRRVAFRDIVSAFVREVKTRAEHQLGQPLGKVVMGRPVHFVDDDTDADARAEATLAEVAHQVGFSEVSFQFEPVAAALAYEQEVGRETLALIADLGGGTADFTVVRLGPERRKAPDRAADLLANDGVRIGGTDYDQRLAMASVMPQFGFGSRMARGDIDVPGGPYWDLATWSQVNRLYDAKAISQIRSTRRDAAQPELVERLLHVIEARRGHGILMAVEAAKIALSADERAAIDLSWLEAGLAAEASRAGFEDATARLTRRLADTVRRCLKAAGLEAADVDALFFTGGTSAIPAVRSVIRGLVPQAAVVDGDRFGAVGTGLAVEAQRRYG</sequence>
<dbReference type="KEGG" id="bvr:BVIR_193"/>
<comment type="similarity">
    <text evidence="1">Belongs to the heat shock protein 70 family.</text>
</comment>
<organism evidence="5 6">
    <name type="scientific">Blastochloris viridis</name>
    <name type="common">Rhodopseudomonas viridis</name>
    <dbReference type="NCBI Taxonomy" id="1079"/>
    <lineage>
        <taxon>Bacteria</taxon>
        <taxon>Pseudomonadati</taxon>
        <taxon>Pseudomonadota</taxon>
        <taxon>Alphaproteobacteria</taxon>
        <taxon>Hyphomicrobiales</taxon>
        <taxon>Blastochloridaceae</taxon>
        <taxon>Blastochloris</taxon>
    </lineage>
</organism>
<dbReference type="EMBL" id="AP014854">
    <property type="protein sequence ID" value="BAR98735.1"/>
    <property type="molecule type" value="Genomic_DNA"/>
</dbReference>
<dbReference type="STRING" id="1079.BVIR_193"/>
<accession>A0A0H5B946</accession>
<keyword evidence="3" id="KW-0067">ATP-binding</keyword>
<dbReference type="AlphaFoldDB" id="A0A0H5B946"/>
<dbReference type="Proteomes" id="UP000065734">
    <property type="component" value="Chromosome I"/>
</dbReference>
<dbReference type="InterPro" id="IPR043129">
    <property type="entry name" value="ATPase_NBD"/>
</dbReference>
<dbReference type="CDD" id="cd10231">
    <property type="entry name" value="ASKHA_NBD_HSP70_YegD-like"/>
    <property type="match status" value="1"/>
</dbReference>
<keyword evidence="2" id="KW-0547">Nucleotide-binding</keyword>
<evidence type="ECO:0000256" key="1">
    <source>
        <dbReference type="ARBA" id="ARBA00007381"/>
    </source>
</evidence>
<evidence type="ECO:0000313" key="4">
    <source>
        <dbReference type="EMBL" id="BAR98735.1"/>
    </source>
</evidence>
<reference evidence="6" key="3">
    <citation type="journal article" date="2016" name="Genome Announc.">
        <title>Revised genome sequence of the purple photosynthetic bacterium Blastochloris viridis.</title>
        <authorList>
            <person name="Liu L.N."/>
            <person name="Faulkner M."/>
            <person name="Liu X."/>
            <person name="Huang F."/>
            <person name="Darby A.C."/>
            <person name="Hall N."/>
        </authorList>
    </citation>
    <scope>NUCLEOTIDE SEQUENCE [LARGE SCALE GENOMIC DNA]</scope>
    <source>
        <strain evidence="6">ATCC 19567 / DSM 133 / F</strain>
    </source>
</reference>
<keyword evidence="6" id="KW-1185">Reference proteome</keyword>
<dbReference type="PATRIC" id="fig|1079.6.peg.201"/>
<dbReference type="PROSITE" id="PS01036">
    <property type="entry name" value="HSP70_3"/>
    <property type="match status" value="1"/>
</dbReference>
<dbReference type="EMBL" id="LN907867">
    <property type="protein sequence ID" value="CUU43931.1"/>
    <property type="molecule type" value="Genomic_DNA"/>
</dbReference>
<dbReference type="InterPro" id="IPR042054">
    <property type="entry name" value="YegD-like"/>
</dbReference>
<evidence type="ECO:0000256" key="2">
    <source>
        <dbReference type="ARBA" id="ARBA00022741"/>
    </source>
</evidence>
<dbReference type="SUPFAM" id="SSF53067">
    <property type="entry name" value="Actin-like ATPase domain"/>
    <property type="match status" value="2"/>
</dbReference>
<proteinExistence type="inferred from homology"/>
<evidence type="ECO:0000256" key="3">
    <source>
        <dbReference type="ARBA" id="ARBA00022840"/>
    </source>
</evidence>
<dbReference type="InterPro" id="IPR018181">
    <property type="entry name" value="Heat_shock_70_CS"/>
</dbReference>
<dbReference type="GO" id="GO:0005524">
    <property type="term" value="F:ATP binding"/>
    <property type="evidence" value="ECO:0007669"/>
    <property type="project" value="UniProtKB-KW"/>
</dbReference>
<dbReference type="Pfam" id="PF00012">
    <property type="entry name" value="HSP70"/>
    <property type="match status" value="2"/>
</dbReference>
<evidence type="ECO:0000313" key="6">
    <source>
        <dbReference type="Proteomes" id="UP000065734"/>
    </source>
</evidence>
<keyword evidence="5" id="KW-0346">Stress response</keyword>
<reference evidence="5" key="2">
    <citation type="submission" date="2015-11" db="EMBL/GenBank/DDBJ databases">
        <authorList>
            <person name="Zhang Y."/>
            <person name="Guo Z."/>
        </authorList>
    </citation>
    <scope>NUCLEOTIDE SEQUENCE</scope>
    <source>
        <strain evidence="5">1</strain>
    </source>
</reference>